<dbReference type="Proteomes" id="UP000622533">
    <property type="component" value="Unassembled WGS sequence"/>
</dbReference>
<evidence type="ECO:0000313" key="2">
    <source>
        <dbReference type="EMBL" id="MBE9025462.1"/>
    </source>
</evidence>
<evidence type="ECO:0000313" key="3">
    <source>
        <dbReference type="Proteomes" id="UP000622533"/>
    </source>
</evidence>
<evidence type="ECO:0000256" key="1">
    <source>
        <dbReference type="ARBA" id="ARBA00023002"/>
    </source>
</evidence>
<reference evidence="2" key="1">
    <citation type="submission" date="2020-10" db="EMBL/GenBank/DDBJ databases">
        <authorList>
            <person name="Castelo-Branco R."/>
            <person name="Eusebio N."/>
            <person name="Adriana R."/>
            <person name="Vieira A."/>
            <person name="Brugerolle De Fraissinette N."/>
            <person name="Rezende De Castro R."/>
            <person name="Schneider M.P."/>
            <person name="Vasconcelos V."/>
            <person name="Leao P.N."/>
        </authorList>
    </citation>
    <scope>NUCLEOTIDE SEQUENCE</scope>
    <source>
        <strain evidence="2">LEGE 12446</strain>
    </source>
</reference>
<keyword evidence="2" id="KW-0223">Dioxygenase</keyword>
<proteinExistence type="predicted"/>
<accession>A0A8J7AGW7</accession>
<dbReference type="GO" id="GO:0051213">
    <property type="term" value="F:dioxygenase activity"/>
    <property type="evidence" value="ECO:0007669"/>
    <property type="project" value="UniProtKB-KW"/>
</dbReference>
<comment type="caution">
    <text evidence="2">The sequence shown here is derived from an EMBL/GenBank/DDBJ whole genome shotgun (WGS) entry which is preliminary data.</text>
</comment>
<dbReference type="EMBL" id="JADEXS010000420">
    <property type="protein sequence ID" value="MBE9025462.1"/>
    <property type="molecule type" value="Genomic_DNA"/>
</dbReference>
<dbReference type="Gene3D" id="3.60.130.10">
    <property type="entry name" value="Clavaminate synthase-like"/>
    <property type="match status" value="1"/>
</dbReference>
<dbReference type="RefSeq" id="WP_193920512.1">
    <property type="nucleotide sequence ID" value="NZ_JADEXS020000001.1"/>
</dbReference>
<dbReference type="AlphaFoldDB" id="A0A8J7AGW7"/>
<keyword evidence="3" id="KW-1185">Reference proteome</keyword>
<gene>
    <name evidence="2" type="ORF">IQ276_24480</name>
</gene>
<sequence length="88" mass="10015">MNTKIQSISNDIGKEIININNITVLELDKEEIINLFKSYGILIFRGFMADAEIFKEFTNSLSTDFINYAGGTFNRRVINGDIGLIFNF</sequence>
<organism evidence="2 3">
    <name type="scientific">Desmonostoc muscorum LEGE 12446</name>
    <dbReference type="NCBI Taxonomy" id="1828758"/>
    <lineage>
        <taxon>Bacteria</taxon>
        <taxon>Bacillati</taxon>
        <taxon>Cyanobacteriota</taxon>
        <taxon>Cyanophyceae</taxon>
        <taxon>Nostocales</taxon>
        <taxon>Nostocaceae</taxon>
        <taxon>Desmonostoc</taxon>
    </lineage>
</organism>
<dbReference type="SUPFAM" id="SSF51197">
    <property type="entry name" value="Clavaminate synthase-like"/>
    <property type="match status" value="1"/>
</dbReference>
<protein>
    <submittedName>
        <fullName evidence="2">TauD/TfdA family dioxygenase</fullName>
    </submittedName>
</protein>
<keyword evidence="1" id="KW-0560">Oxidoreductase</keyword>
<dbReference type="InterPro" id="IPR042098">
    <property type="entry name" value="TauD-like_sf"/>
</dbReference>
<name>A0A8J7AGW7_DESMC</name>